<feature type="region of interest" description="Disordered" evidence="6">
    <location>
        <begin position="536"/>
        <end position="560"/>
    </location>
</feature>
<dbReference type="GO" id="GO:0030288">
    <property type="term" value="C:outer membrane-bounded periplasmic space"/>
    <property type="evidence" value="ECO:0007669"/>
    <property type="project" value="TreeGrafter"/>
</dbReference>
<feature type="region of interest" description="Disordered" evidence="6">
    <location>
        <begin position="627"/>
        <end position="654"/>
    </location>
</feature>
<dbReference type="Gene3D" id="3.90.226.10">
    <property type="entry name" value="2-enoyl-CoA Hydratase, Chain A, domain 1"/>
    <property type="match status" value="1"/>
</dbReference>
<dbReference type="Pfam" id="PF17804">
    <property type="entry name" value="TSP_NTD"/>
    <property type="match status" value="1"/>
</dbReference>
<dbReference type="GO" id="GO:0006508">
    <property type="term" value="P:proteolysis"/>
    <property type="evidence" value="ECO:0007669"/>
    <property type="project" value="UniProtKB-KW"/>
</dbReference>
<dbReference type="PANTHER" id="PTHR32060:SF22">
    <property type="entry name" value="CARBOXYL-TERMINAL-PROCESSING PEPTIDASE 3, CHLOROPLASTIC"/>
    <property type="match status" value="1"/>
</dbReference>
<dbReference type="SMART" id="SM00228">
    <property type="entry name" value="PDZ"/>
    <property type="match status" value="1"/>
</dbReference>
<dbReference type="InterPro" id="IPR036034">
    <property type="entry name" value="PDZ_sf"/>
</dbReference>
<dbReference type="SUPFAM" id="SSF50156">
    <property type="entry name" value="PDZ domain-like"/>
    <property type="match status" value="1"/>
</dbReference>
<keyword evidence="4 5" id="KW-0720">Serine protease</keyword>
<comment type="similarity">
    <text evidence="1 5">Belongs to the peptidase S41A family.</text>
</comment>
<organism evidence="9 10">
    <name type="scientific">Chryseotalea sanaruensis</name>
    <dbReference type="NCBI Taxonomy" id="2482724"/>
    <lineage>
        <taxon>Bacteria</taxon>
        <taxon>Pseudomonadati</taxon>
        <taxon>Bacteroidota</taxon>
        <taxon>Cytophagia</taxon>
        <taxon>Cytophagales</taxon>
        <taxon>Chryseotaleaceae</taxon>
        <taxon>Chryseotalea</taxon>
    </lineage>
</organism>
<dbReference type="SMART" id="SM00245">
    <property type="entry name" value="TSPc"/>
    <property type="match status" value="1"/>
</dbReference>
<evidence type="ECO:0000259" key="8">
    <source>
        <dbReference type="PROSITE" id="PS50106"/>
    </source>
</evidence>
<dbReference type="InterPro" id="IPR029045">
    <property type="entry name" value="ClpP/crotonase-like_dom_sf"/>
</dbReference>
<reference evidence="9 10" key="1">
    <citation type="submission" date="2018-11" db="EMBL/GenBank/DDBJ databases">
        <title>Chryseotalea sanarue gen. nov., sp., nov., a member of the family Cytophagaceae, isolated from a brackish lake in Hamamatsu Japan.</title>
        <authorList>
            <person name="Maejima Y."/>
            <person name="Iino T."/>
            <person name="Muraguchi Y."/>
            <person name="Fukuda K."/>
            <person name="Ohkuma M."/>
            <person name="Moriuchi R."/>
            <person name="Dohra H."/>
            <person name="Kimbara K."/>
            <person name="Shintani M."/>
        </authorList>
    </citation>
    <scope>NUCLEOTIDE SEQUENCE [LARGE SCALE GENOMIC DNA]</scope>
    <source>
        <strain evidence="9 10">Ys</strain>
    </source>
</reference>
<proteinExistence type="inferred from homology"/>
<dbReference type="NCBIfam" id="TIGR00225">
    <property type="entry name" value="prc"/>
    <property type="match status" value="1"/>
</dbReference>
<sequence length="682" mass="76843">MKSMKKVGSILFFLVTFSVLSWASVKDTTSFQPKAIYGKEAQTIIAILNNNHYSKIKFNDSLSSAILDQYVQSLDGSKSFFLKSDIQSFEKYRTTLDDLTQLANVDPAYEIYKVFRRRFDERMSYITTHLVNEQFDFTIDEEYETNREKEPWAVNEQELNDVWRKNIKNQALSLKLSGKKPEEMSKVLAERYERMNKAMRQFNSEDVFNIYMNTITEAYDPHTSYFSPKAAEKFKEQMTLSLEGIGARLQTDNDYTKIAEIIPGGPADKSTILKANDRIIGVAQGLEGDMVDVIGWRIDDVVKLIKGPKGTTVRLSYLPGETGLTGSSKEITLVREKIKLEDQKAKKEIVPYKQGVKDLKMGVITIPSFYMDWEAYQKGDPDYTSTSGDVKKLIKELQADKVDGLIIDLRNNGGGSLAEAIDLTGLFIKNGPVVQVKNSANRIEVAKDDDPSVLFTGPLVVMTNRFSASASEIFAGAIQDYNRGVVVGESTYGKGTVQTVVDLKRFIQPTEGEEVGELKITFQKFYRVTGSSTQHKGVTPDVKLPSPFDEEEYGESANPSALPWDEIRSTLYEKTPIVNKQTLATLNKSYQDRVKSDVQLNKFISDTNEARRTMKETKVSLNEAKRKMEMEEAERKRANTSLGTKLGDKETGNVSTPGFKMDDAYLRESVLILSELIVQRVG</sequence>
<dbReference type="GO" id="GO:0008236">
    <property type="term" value="F:serine-type peptidase activity"/>
    <property type="evidence" value="ECO:0007669"/>
    <property type="project" value="UniProtKB-KW"/>
</dbReference>
<dbReference type="GO" id="GO:0004175">
    <property type="term" value="F:endopeptidase activity"/>
    <property type="evidence" value="ECO:0007669"/>
    <property type="project" value="TreeGrafter"/>
</dbReference>
<name>A0A401UDY5_9BACT</name>
<dbReference type="InterPro" id="IPR020992">
    <property type="entry name" value="Tail_Prtase_C"/>
</dbReference>
<dbReference type="Proteomes" id="UP000288227">
    <property type="component" value="Unassembled WGS sequence"/>
</dbReference>
<keyword evidence="3 5" id="KW-0378">Hydrolase</keyword>
<evidence type="ECO:0000256" key="1">
    <source>
        <dbReference type="ARBA" id="ARBA00009179"/>
    </source>
</evidence>
<comment type="caution">
    <text evidence="9">The sequence shown here is derived from an EMBL/GenBank/DDBJ whole genome shotgun (WGS) entry which is preliminary data.</text>
</comment>
<dbReference type="PANTHER" id="PTHR32060">
    <property type="entry name" value="TAIL-SPECIFIC PROTEASE"/>
    <property type="match status" value="1"/>
</dbReference>
<keyword evidence="7" id="KW-0732">Signal</keyword>
<evidence type="ECO:0000313" key="10">
    <source>
        <dbReference type="Proteomes" id="UP000288227"/>
    </source>
</evidence>
<dbReference type="InterPro" id="IPR040573">
    <property type="entry name" value="TSP_N"/>
</dbReference>
<evidence type="ECO:0000256" key="4">
    <source>
        <dbReference type="ARBA" id="ARBA00022825"/>
    </source>
</evidence>
<dbReference type="SUPFAM" id="SSF52096">
    <property type="entry name" value="ClpP/crotonase"/>
    <property type="match status" value="1"/>
</dbReference>
<keyword evidence="2 5" id="KW-0645">Protease</keyword>
<dbReference type="InterPro" id="IPR001478">
    <property type="entry name" value="PDZ"/>
</dbReference>
<dbReference type="Gene3D" id="2.30.42.10">
    <property type="match status" value="1"/>
</dbReference>
<feature type="signal peptide" evidence="7">
    <location>
        <begin position="1"/>
        <end position="23"/>
    </location>
</feature>
<dbReference type="Pfam" id="PF00595">
    <property type="entry name" value="PDZ"/>
    <property type="match status" value="1"/>
</dbReference>
<evidence type="ECO:0000256" key="2">
    <source>
        <dbReference type="ARBA" id="ARBA00022670"/>
    </source>
</evidence>
<evidence type="ECO:0000313" key="9">
    <source>
        <dbReference type="EMBL" id="GCC53109.1"/>
    </source>
</evidence>
<dbReference type="PROSITE" id="PS50106">
    <property type="entry name" value="PDZ"/>
    <property type="match status" value="1"/>
</dbReference>
<evidence type="ECO:0000256" key="6">
    <source>
        <dbReference type="SAM" id="MobiDB-lite"/>
    </source>
</evidence>
<dbReference type="Pfam" id="PF11818">
    <property type="entry name" value="DUF3340"/>
    <property type="match status" value="1"/>
</dbReference>
<dbReference type="EMBL" id="BHXQ01000006">
    <property type="protein sequence ID" value="GCC53109.1"/>
    <property type="molecule type" value="Genomic_DNA"/>
</dbReference>
<feature type="chain" id="PRO_5019432305" evidence="7">
    <location>
        <begin position="24"/>
        <end position="682"/>
    </location>
</feature>
<dbReference type="AlphaFoldDB" id="A0A401UDY5"/>
<dbReference type="GO" id="GO:0007165">
    <property type="term" value="P:signal transduction"/>
    <property type="evidence" value="ECO:0007669"/>
    <property type="project" value="TreeGrafter"/>
</dbReference>
<evidence type="ECO:0000256" key="5">
    <source>
        <dbReference type="RuleBase" id="RU004404"/>
    </source>
</evidence>
<accession>A0A401UDY5</accession>
<gene>
    <name evidence="9" type="ORF">SanaruYs_33510</name>
</gene>
<feature type="compositionally biased region" description="Basic and acidic residues" evidence="6">
    <location>
        <begin position="627"/>
        <end position="637"/>
    </location>
</feature>
<dbReference type="FunFam" id="3.90.226.10:FF:000090">
    <property type="entry name" value="Tail-specific protease"/>
    <property type="match status" value="1"/>
</dbReference>
<protein>
    <submittedName>
        <fullName evidence="9">Tail-specific protease</fullName>
    </submittedName>
</protein>
<feature type="domain" description="PDZ" evidence="8">
    <location>
        <begin position="245"/>
        <end position="306"/>
    </location>
</feature>
<dbReference type="CDD" id="cd07560">
    <property type="entry name" value="Peptidase_S41_CPP"/>
    <property type="match status" value="1"/>
</dbReference>
<dbReference type="InterPro" id="IPR004447">
    <property type="entry name" value="Peptidase_S41A"/>
</dbReference>
<dbReference type="Pfam" id="PF03572">
    <property type="entry name" value="Peptidase_S41"/>
    <property type="match status" value="1"/>
</dbReference>
<dbReference type="CDD" id="cd06782">
    <property type="entry name" value="cpPDZ_CPP-like"/>
    <property type="match status" value="1"/>
</dbReference>
<keyword evidence="10" id="KW-1185">Reference proteome</keyword>
<evidence type="ECO:0000256" key="3">
    <source>
        <dbReference type="ARBA" id="ARBA00022801"/>
    </source>
</evidence>
<dbReference type="InterPro" id="IPR005151">
    <property type="entry name" value="Tail-specific_protease"/>
</dbReference>
<evidence type="ECO:0000256" key="7">
    <source>
        <dbReference type="SAM" id="SignalP"/>
    </source>
</evidence>